<proteinExistence type="predicted"/>
<sequence length="118" mass="12935">MKTAYSQIKPFITLDGSEIRELMHPHVHGNRQQSLAEAVVAPGKSTQPHRHQATEEIYHFVAGSGRMQLGEQEFVVTAGDTVCVPPGTAHCLHNTGQEPLRLLCSCSPPYSDTDTELL</sequence>
<comment type="caution">
    <text evidence="2">The sequence shown here is derived from an EMBL/GenBank/DDBJ whole genome shotgun (WGS) entry which is preliminary data.</text>
</comment>
<dbReference type="Proteomes" id="UP000178379">
    <property type="component" value="Unassembled WGS sequence"/>
</dbReference>
<name>A0A1F6SWL7_9PROT</name>
<evidence type="ECO:0000259" key="1">
    <source>
        <dbReference type="Pfam" id="PF07883"/>
    </source>
</evidence>
<reference evidence="2 3" key="1">
    <citation type="journal article" date="2016" name="Nat. Commun.">
        <title>Thousands of microbial genomes shed light on interconnected biogeochemical processes in an aquifer system.</title>
        <authorList>
            <person name="Anantharaman K."/>
            <person name="Brown C.T."/>
            <person name="Hug L.A."/>
            <person name="Sharon I."/>
            <person name="Castelle C.J."/>
            <person name="Probst A.J."/>
            <person name="Thomas B.C."/>
            <person name="Singh A."/>
            <person name="Wilkins M.J."/>
            <person name="Karaoz U."/>
            <person name="Brodie E.L."/>
            <person name="Williams K.H."/>
            <person name="Hubbard S.S."/>
            <person name="Banfield J.F."/>
        </authorList>
    </citation>
    <scope>NUCLEOTIDE SEQUENCE [LARGE SCALE GENOMIC DNA]</scope>
</reference>
<dbReference type="EMBL" id="MFSQ01000150">
    <property type="protein sequence ID" value="OGI37263.1"/>
    <property type="molecule type" value="Genomic_DNA"/>
</dbReference>
<dbReference type="AlphaFoldDB" id="A0A1F6SWL7"/>
<dbReference type="InterPro" id="IPR052044">
    <property type="entry name" value="PKS_Associated_Protein"/>
</dbReference>
<protein>
    <recommendedName>
        <fullName evidence="1">Cupin type-2 domain-containing protein</fullName>
    </recommendedName>
</protein>
<dbReference type="Gene3D" id="2.60.120.10">
    <property type="entry name" value="Jelly Rolls"/>
    <property type="match status" value="1"/>
</dbReference>
<gene>
    <name evidence="2" type="ORF">A2140_04655</name>
</gene>
<dbReference type="CDD" id="cd02214">
    <property type="entry name" value="cupin_MJ1618"/>
    <property type="match status" value="1"/>
</dbReference>
<dbReference type="PANTHER" id="PTHR36114">
    <property type="entry name" value="16.7 KDA PROTEIN IN WHIE LOCUS"/>
    <property type="match status" value="1"/>
</dbReference>
<evidence type="ECO:0000313" key="2">
    <source>
        <dbReference type="EMBL" id="OGI37263.1"/>
    </source>
</evidence>
<dbReference type="STRING" id="1817756.A2140_04655"/>
<dbReference type="InterPro" id="IPR011051">
    <property type="entry name" value="RmlC_Cupin_sf"/>
</dbReference>
<dbReference type="PANTHER" id="PTHR36114:SF4">
    <property type="entry name" value="CUPIN 2 CONSERVED BARREL DOMAIN-CONTAINING PROTEIN"/>
    <property type="match status" value="1"/>
</dbReference>
<accession>A0A1F6SWL7</accession>
<dbReference type="InterPro" id="IPR013096">
    <property type="entry name" value="Cupin_2"/>
</dbReference>
<dbReference type="Pfam" id="PF07883">
    <property type="entry name" value="Cupin_2"/>
    <property type="match status" value="1"/>
</dbReference>
<organism evidence="2 3">
    <name type="scientific">Candidatus Muproteobacteria bacterium RBG_16_62_13</name>
    <dbReference type="NCBI Taxonomy" id="1817756"/>
    <lineage>
        <taxon>Bacteria</taxon>
        <taxon>Pseudomonadati</taxon>
        <taxon>Pseudomonadota</taxon>
        <taxon>Candidatus Muproteobacteria</taxon>
    </lineage>
</organism>
<dbReference type="InterPro" id="IPR014710">
    <property type="entry name" value="RmlC-like_jellyroll"/>
</dbReference>
<evidence type="ECO:0000313" key="3">
    <source>
        <dbReference type="Proteomes" id="UP000178379"/>
    </source>
</evidence>
<dbReference type="SUPFAM" id="SSF51182">
    <property type="entry name" value="RmlC-like cupins"/>
    <property type="match status" value="1"/>
</dbReference>
<feature type="domain" description="Cupin type-2" evidence="1">
    <location>
        <begin position="38"/>
        <end position="105"/>
    </location>
</feature>